<accession>A0AAW5JP37</accession>
<evidence type="ECO:0000313" key="3">
    <source>
        <dbReference type="EMBL" id="MCQ4769644.1"/>
    </source>
</evidence>
<dbReference type="PROSITE" id="PS50889">
    <property type="entry name" value="S4"/>
    <property type="match status" value="1"/>
</dbReference>
<dbReference type="RefSeq" id="WP_256303369.1">
    <property type="nucleotide sequence ID" value="NZ_JANFYS010000006.1"/>
</dbReference>
<protein>
    <submittedName>
        <fullName evidence="3">YlmH/Sll1252 family protein</fullName>
    </submittedName>
</protein>
<name>A0AAW5JP37_9FIRM</name>
<evidence type="ECO:0000313" key="4">
    <source>
        <dbReference type="Proteomes" id="UP001204562"/>
    </source>
</evidence>
<keyword evidence="1" id="KW-0694">RNA-binding</keyword>
<dbReference type="PANTHER" id="PTHR13633:SF3">
    <property type="entry name" value="MITOCHONDRIAL TRANSCRIPTION RESCUE FACTOR 1"/>
    <property type="match status" value="1"/>
</dbReference>
<feature type="domain" description="RNA-binding S4" evidence="2">
    <location>
        <begin position="189"/>
        <end position="256"/>
    </location>
</feature>
<comment type="caution">
    <text evidence="3">The sequence shown here is derived from an EMBL/GenBank/DDBJ whole genome shotgun (WGS) entry which is preliminary data.</text>
</comment>
<dbReference type="AlphaFoldDB" id="A0AAW5JP37"/>
<dbReference type="InterPro" id="IPR057896">
    <property type="entry name" value="MTRES1_C"/>
</dbReference>
<dbReference type="InterPro" id="IPR002942">
    <property type="entry name" value="S4_RNA-bd"/>
</dbReference>
<dbReference type="CDD" id="cd00165">
    <property type="entry name" value="S4"/>
    <property type="match status" value="1"/>
</dbReference>
<dbReference type="Gene3D" id="3.30.70.330">
    <property type="match status" value="1"/>
</dbReference>
<dbReference type="Proteomes" id="UP001204562">
    <property type="component" value="Unassembled WGS sequence"/>
</dbReference>
<dbReference type="InterPro" id="IPR036986">
    <property type="entry name" value="S4_RNA-bd_sf"/>
</dbReference>
<dbReference type="Pfam" id="PF17774">
    <property type="entry name" value="YlmH_RBD"/>
    <property type="match status" value="1"/>
</dbReference>
<dbReference type="SUPFAM" id="SSF55174">
    <property type="entry name" value="Alpha-L RNA-binding motif"/>
    <property type="match status" value="1"/>
</dbReference>
<evidence type="ECO:0000259" key="2">
    <source>
        <dbReference type="SMART" id="SM00363"/>
    </source>
</evidence>
<evidence type="ECO:0000256" key="1">
    <source>
        <dbReference type="PROSITE-ProRule" id="PRU00182"/>
    </source>
</evidence>
<sequence length="265" mass="28931">MNKTELLNKLAADADERLVLARVLDKLDLTRNRGIPAHTFFLSLAERTAAERLIAASGRPRHRFWGGYEEAERTVCAFLPDWLEAEDWRAGPDCPLRALRLSVPAGAGLTHRDFLGSILGLGITREKVGDLLVGEGACQVIVLEEAEKVLLTQLDQVGRQRVRAVPMALDELVPPVRQVKIIRDTVATLRLDAVASSGFSLARSKMADAISSGKVALNGRECVKPDRTVAEGDVITCRGLGKCVLKEVSGPSKKGRTMIVIERYV</sequence>
<dbReference type="Gene3D" id="3.10.290.10">
    <property type="entry name" value="RNA-binding S4 domain"/>
    <property type="match status" value="1"/>
</dbReference>
<proteinExistence type="predicted"/>
<reference evidence="3" key="1">
    <citation type="submission" date="2022-06" db="EMBL/GenBank/DDBJ databases">
        <title>Isolation of gut microbiota from human fecal samples.</title>
        <authorList>
            <person name="Pamer E.G."/>
            <person name="Barat B."/>
            <person name="Waligurski E."/>
            <person name="Medina S."/>
            <person name="Paddock L."/>
            <person name="Mostad J."/>
        </authorList>
    </citation>
    <scope>NUCLEOTIDE SEQUENCE</scope>
    <source>
        <strain evidence="3">DFI.9.91</strain>
    </source>
</reference>
<dbReference type="InterPro" id="IPR040591">
    <property type="entry name" value="RqcP2_RBD"/>
</dbReference>
<dbReference type="PANTHER" id="PTHR13633">
    <property type="entry name" value="MITOCHONDRIAL TRANSCRIPTION RESCUE FACTOR 1"/>
    <property type="match status" value="1"/>
</dbReference>
<dbReference type="GO" id="GO:0003723">
    <property type="term" value="F:RNA binding"/>
    <property type="evidence" value="ECO:0007669"/>
    <property type="project" value="UniProtKB-KW"/>
</dbReference>
<gene>
    <name evidence="3" type="ORF">NE579_04065</name>
</gene>
<organism evidence="3 4">
    <name type="scientific">Intestinimonas massiliensis</name>
    <name type="common">ex Afouda et al. 2020</name>
    <dbReference type="NCBI Taxonomy" id="1673721"/>
    <lineage>
        <taxon>Bacteria</taxon>
        <taxon>Bacillati</taxon>
        <taxon>Bacillota</taxon>
        <taxon>Clostridia</taxon>
        <taxon>Eubacteriales</taxon>
        <taxon>Intestinimonas</taxon>
    </lineage>
</organism>
<dbReference type="Gene3D" id="3.30.1370.160">
    <property type="match status" value="1"/>
</dbReference>
<dbReference type="Pfam" id="PF25818">
    <property type="entry name" value="MTRES1_C"/>
    <property type="match status" value="1"/>
</dbReference>
<dbReference type="SMART" id="SM00363">
    <property type="entry name" value="S4"/>
    <property type="match status" value="1"/>
</dbReference>
<dbReference type="EMBL" id="JANFYS010000006">
    <property type="protein sequence ID" value="MCQ4769644.1"/>
    <property type="molecule type" value="Genomic_DNA"/>
</dbReference>
<dbReference type="InterPro" id="IPR012677">
    <property type="entry name" value="Nucleotide-bd_a/b_plait_sf"/>
</dbReference>